<protein>
    <recommendedName>
        <fullName evidence="2">Pyrroline-5-carboxylate reductase catalytic N-terminal domain-containing protein</fullName>
    </recommendedName>
</protein>
<dbReference type="GO" id="GO:0016491">
    <property type="term" value="F:oxidoreductase activity"/>
    <property type="evidence" value="ECO:0007669"/>
    <property type="project" value="UniProtKB-KW"/>
</dbReference>
<evidence type="ECO:0000313" key="4">
    <source>
        <dbReference type="Proteomes" id="UP000199642"/>
    </source>
</evidence>
<dbReference type="Pfam" id="PF03807">
    <property type="entry name" value="F420_oxidored"/>
    <property type="match status" value="1"/>
</dbReference>
<accession>A0A1I2RLA6</accession>
<evidence type="ECO:0000256" key="1">
    <source>
        <dbReference type="ARBA" id="ARBA00023002"/>
    </source>
</evidence>
<reference evidence="4" key="1">
    <citation type="submission" date="2016-10" db="EMBL/GenBank/DDBJ databases">
        <authorList>
            <person name="Varghese N."/>
            <person name="Submissions S."/>
        </authorList>
    </citation>
    <scope>NUCLEOTIDE SEQUENCE [LARGE SCALE GENOMIC DNA]</scope>
    <source>
        <strain evidence="4">DSM 19315</strain>
    </source>
</reference>
<dbReference type="EMBL" id="FOPC01000003">
    <property type="protein sequence ID" value="SFG40249.1"/>
    <property type="molecule type" value="Genomic_DNA"/>
</dbReference>
<keyword evidence="1" id="KW-0560">Oxidoreductase</keyword>
<dbReference type="Gene3D" id="3.40.50.720">
    <property type="entry name" value="NAD(P)-binding Rossmann-like Domain"/>
    <property type="match status" value="1"/>
</dbReference>
<dbReference type="STRING" id="435880.SAMN04487988_103260"/>
<dbReference type="InterPro" id="IPR028939">
    <property type="entry name" value="P5C_Rdtase_cat_N"/>
</dbReference>
<dbReference type="Proteomes" id="UP000199642">
    <property type="component" value="Unassembled WGS sequence"/>
</dbReference>
<proteinExistence type="predicted"/>
<dbReference type="InterPro" id="IPR051267">
    <property type="entry name" value="STEAP_metalloreductase"/>
</dbReference>
<feature type="domain" description="Pyrroline-5-carboxylate reductase catalytic N-terminal" evidence="2">
    <location>
        <begin position="18"/>
        <end position="111"/>
    </location>
</feature>
<dbReference type="PANTHER" id="PTHR14239:SF10">
    <property type="entry name" value="REDUCTASE"/>
    <property type="match status" value="1"/>
</dbReference>
<sequence length="221" mass="25074">MFDYHPKSIAPINPVFMKLGILGGTSLAKALGKKFINAGISVAFGVHPDFDVEEVEWKMLNRLHHRICPFESAIIQADIILICSENEHLQAIWRAFKNTDTADKLIIDCTNTTYTTKINHSPTKILKRIAPEAHLFKAFNNLGMDYPLYDPLGIIKETYFCGDEVPEKIRVKRLIELIGFKAIDAGKFNNATLLEAFYHLGKEIAVNKNENNQFHFKLISI</sequence>
<gene>
    <name evidence="3" type="ORF">SAMN04487988_103260</name>
</gene>
<dbReference type="SUPFAM" id="SSF51735">
    <property type="entry name" value="NAD(P)-binding Rossmann-fold domains"/>
    <property type="match status" value="1"/>
</dbReference>
<dbReference type="AlphaFoldDB" id="A0A1I2RLA6"/>
<dbReference type="InterPro" id="IPR036291">
    <property type="entry name" value="NAD(P)-bd_dom_sf"/>
</dbReference>
<evidence type="ECO:0000259" key="2">
    <source>
        <dbReference type="Pfam" id="PF03807"/>
    </source>
</evidence>
<evidence type="ECO:0000313" key="3">
    <source>
        <dbReference type="EMBL" id="SFG40249.1"/>
    </source>
</evidence>
<dbReference type="PANTHER" id="PTHR14239">
    <property type="entry name" value="DUDULIN-RELATED"/>
    <property type="match status" value="1"/>
</dbReference>
<keyword evidence="4" id="KW-1185">Reference proteome</keyword>
<name>A0A1I2RLA6_9BACT</name>
<organism evidence="3 4">
    <name type="scientific">Algoriphagus hitonicola</name>
    <dbReference type="NCBI Taxonomy" id="435880"/>
    <lineage>
        <taxon>Bacteria</taxon>
        <taxon>Pseudomonadati</taxon>
        <taxon>Bacteroidota</taxon>
        <taxon>Cytophagia</taxon>
        <taxon>Cytophagales</taxon>
        <taxon>Cyclobacteriaceae</taxon>
        <taxon>Algoriphagus</taxon>
    </lineage>
</organism>